<evidence type="ECO:0000313" key="3">
    <source>
        <dbReference type="Proteomes" id="UP000197424"/>
    </source>
</evidence>
<protein>
    <submittedName>
        <fullName evidence="2">Uncharacterized protein</fullName>
    </submittedName>
</protein>
<reference evidence="3" key="1">
    <citation type="submission" date="2017-06" db="EMBL/GenBank/DDBJ databases">
        <title>Whole genome sequence of Laribacter hongkongensis LHGZ1.</title>
        <authorList>
            <person name="Chen D."/>
            <person name="Wu H."/>
            <person name="Chen J."/>
        </authorList>
    </citation>
    <scope>NUCLEOTIDE SEQUENCE [LARGE SCALE GENOMIC DNA]</scope>
    <source>
        <strain evidence="3">LHGZ1</strain>
    </source>
</reference>
<proteinExistence type="predicted"/>
<organism evidence="2 3">
    <name type="scientific">Laribacter hongkongensis</name>
    <dbReference type="NCBI Taxonomy" id="168471"/>
    <lineage>
        <taxon>Bacteria</taxon>
        <taxon>Pseudomonadati</taxon>
        <taxon>Pseudomonadota</taxon>
        <taxon>Betaproteobacteria</taxon>
        <taxon>Neisseriales</taxon>
        <taxon>Aquaspirillaceae</taxon>
        <taxon>Laribacter</taxon>
    </lineage>
</organism>
<evidence type="ECO:0000313" key="2">
    <source>
        <dbReference type="EMBL" id="ASJ26058.1"/>
    </source>
</evidence>
<name>A0A248LMU8_9NEIS</name>
<dbReference type="AlphaFoldDB" id="A0A248LMU8"/>
<dbReference type="Proteomes" id="UP000197424">
    <property type="component" value="Chromosome"/>
</dbReference>
<evidence type="ECO:0000256" key="1">
    <source>
        <dbReference type="SAM" id="MobiDB-lite"/>
    </source>
</evidence>
<accession>A0A248LMU8</accession>
<dbReference type="EMBL" id="CP022115">
    <property type="protein sequence ID" value="ASJ26058.1"/>
    <property type="molecule type" value="Genomic_DNA"/>
</dbReference>
<gene>
    <name evidence="2" type="ORF">LHGZ1_3227</name>
</gene>
<feature type="region of interest" description="Disordered" evidence="1">
    <location>
        <begin position="1"/>
        <end position="38"/>
    </location>
</feature>
<sequence length="38" mass="3854">MRQGPERRILRTPASAGTARSGLAGDQAGRQGASGMNA</sequence>